<name>A0A859QCJ1_9HYPH</name>
<accession>A0A859QCJ1</accession>
<gene>
    <name evidence="1" type="ORF">FKV68_11820</name>
</gene>
<evidence type="ECO:0000313" key="2">
    <source>
        <dbReference type="Proteomes" id="UP000510721"/>
    </source>
</evidence>
<dbReference type="Proteomes" id="UP000510721">
    <property type="component" value="Chromosome"/>
</dbReference>
<proteinExistence type="predicted"/>
<dbReference type="AlphaFoldDB" id="A0A859QCJ1"/>
<dbReference type="KEGG" id="emx:FKV68_11820"/>
<reference evidence="1 2" key="1">
    <citation type="submission" date="2019-06" db="EMBL/GenBank/DDBJ databases">
        <title>Complete genome sequence of Ensifer mexicanus ITTG R7 isolated from nodules of Acacia angustissima (Mill.) Kuntze.</title>
        <authorList>
            <person name="Rincon-Rosales R."/>
            <person name="Rogel M.A."/>
            <person name="Guerrero G."/>
            <person name="Rincon-Molina C.I."/>
            <person name="Lopez-Lopez A."/>
            <person name="Martinez-Romero E."/>
        </authorList>
    </citation>
    <scope>NUCLEOTIDE SEQUENCE [LARGE SCALE GENOMIC DNA]</scope>
    <source>
        <strain evidence="1 2">ITTG R7</strain>
    </source>
</reference>
<dbReference type="EMBL" id="CP041238">
    <property type="protein sequence ID" value="QLL62093.1"/>
    <property type="molecule type" value="Genomic_DNA"/>
</dbReference>
<keyword evidence="2" id="KW-1185">Reference proteome</keyword>
<dbReference type="RefSeq" id="WP_180938004.1">
    <property type="nucleotide sequence ID" value="NZ_CP041238.1"/>
</dbReference>
<protein>
    <submittedName>
        <fullName evidence="1">Uncharacterized protein</fullName>
    </submittedName>
</protein>
<evidence type="ECO:0000313" key="1">
    <source>
        <dbReference type="EMBL" id="QLL62093.1"/>
    </source>
</evidence>
<organism evidence="1 2">
    <name type="scientific">Sinorhizobium mexicanum</name>
    <dbReference type="NCBI Taxonomy" id="375549"/>
    <lineage>
        <taxon>Bacteria</taxon>
        <taxon>Pseudomonadati</taxon>
        <taxon>Pseudomonadota</taxon>
        <taxon>Alphaproteobacteria</taxon>
        <taxon>Hyphomicrobiales</taxon>
        <taxon>Rhizobiaceae</taxon>
        <taxon>Sinorhizobium/Ensifer group</taxon>
        <taxon>Sinorhizobium</taxon>
    </lineage>
</organism>
<sequence>MNIFLFPSCRSFIAALVAFVALNFAGPALAAPDRLLESLLSCKPEFFSILKEERAVLGPVRIDFDEDEGNSPHGPPRENYYVQMAIFAKPIAIGGLPIIGYSQRYVVREGDAPSWYIFELQVAWPAERVRQALETRLGVKFDELRSFGWSNKEAVEDGRVSSDFGITGEDAPEGQSDLRCHVSHADTPNFQPPHITALFGAPELKPLPLGDADRLMKGLVACTPEFFDLLKAEQEAFGAVKIRRISLWGKRNEPIETRVEFSSIVHAWGLDLTAYVQRVDRSAGRERISWGFETAEWEDPLWYAIMQRTGSGYVKGQGWIVDLQTEETGYTPSQNFSIRDAGSREGGLLVCSFNSDDFTSAALPDPSDLFLTAPR</sequence>